<evidence type="ECO:0000256" key="2">
    <source>
        <dbReference type="SAM" id="SignalP"/>
    </source>
</evidence>
<proteinExistence type="predicted"/>
<organism evidence="3 4">
    <name type="scientific">Aspergillus pseudoustus</name>
    <dbReference type="NCBI Taxonomy" id="1810923"/>
    <lineage>
        <taxon>Eukaryota</taxon>
        <taxon>Fungi</taxon>
        <taxon>Dikarya</taxon>
        <taxon>Ascomycota</taxon>
        <taxon>Pezizomycotina</taxon>
        <taxon>Eurotiomycetes</taxon>
        <taxon>Eurotiomycetidae</taxon>
        <taxon>Eurotiales</taxon>
        <taxon>Aspergillaceae</taxon>
        <taxon>Aspergillus</taxon>
        <taxon>Aspergillus subgen. Nidulantes</taxon>
    </lineage>
</organism>
<feature type="transmembrane region" description="Helical" evidence="1">
    <location>
        <begin position="335"/>
        <end position="358"/>
    </location>
</feature>
<feature type="transmembrane region" description="Helical" evidence="1">
    <location>
        <begin position="125"/>
        <end position="150"/>
    </location>
</feature>
<feature type="transmembrane region" description="Helical" evidence="1">
    <location>
        <begin position="206"/>
        <end position="225"/>
    </location>
</feature>
<feature type="chain" id="PRO_5045439336" evidence="2">
    <location>
        <begin position="31"/>
        <end position="373"/>
    </location>
</feature>
<dbReference type="Proteomes" id="UP001610446">
    <property type="component" value="Unassembled WGS sequence"/>
</dbReference>
<keyword evidence="2" id="KW-0732">Signal</keyword>
<feature type="signal peptide" evidence="2">
    <location>
        <begin position="1"/>
        <end position="30"/>
    </location>
</feature>
<keyword evidence="1" id="KW-1133">Transmembrane helix</keyword>
<keyword evidence="4" id="KW-1185">Reference proteome</keyword>
<protein>
    <submittedName>
        <fullName evidence="3">Uncharacterized protein</fullName>
    </submittedName>
</protein>
<feature type="transmembrane region" description="Helical" evidence="1">
    <location>
        <begin position="176"/>
        <end position="194"/>
    </location>
</feature>
<accession>A0ABR4IQE4</accession>
<keyword evidence="1" id="KW-0472">Membrane</keyword>
<gene>
    <name evidence="3" type="ORF">BJY01DRAFT_254808</name>
</gene>
<feature type="transmembrane region" description="Helical" evidence="1">
    <location>
        <begin position="245"/>
        <end position="266"/>
    </location>
</feature>
<evidence type="ECO:0000313" key="3">
    <source>
        <dbReference type="EMBL" id="KAL2829901.1"/>
    </source>
</evidence>
<name>A0ABR4IQE4_9EURO</name>
<reference evidence="3 4" key="1">
    <citation type="submission" date="2024-07" db="EMBL/GenBank/DDBJ databases">
        <title>Section-level genome sequencing and comparative genomics of Aspergillus sections Usti and Cavernicolus.</title>
        <authorList>
            <consortium name="Lawrence Berkeley National Laboratory"/>
            <person name="Nybo J.L."/>
            <person name="Vesth T.C."/>
            <person name="Theobald S."/>
            <person name="Frisvad J.C."/>
            <person name="Larsen T.O."/>
            <person name="Kjaerboelling I."/>
            <person name="Rothschild-Mancinelli K."/>
            <person name="Lyhne E.K."/>
            <person name="Kogle M.E."/>
            <person name="Barry K."/>
            <person name="Clum A."/>
            <person name="Na H."/>
            <person name="Ledsgaard L."/>
            <person name="Lin J."/>
            <person name="Lipzen A."/>
            <person name="Kuo A."/>
            <person name="Riley R."/>
            <person name="Mondo S."/>
            <person name="Labutti K."/>
            <person name="Haridas S."/>
            <person name="Pangalinan J."/>
            <person name="Salamov A.A."/>
            <person name="Simmons B.A."/>
            <person name="Magnuson J.K."/>
            <person name="Chen J."/>
            <person name="Drula E."/>
            <person name="Henrissat B."/>
            <person name="Wiebenga A."/>
            <person name="Lubbers R.J."/>
            <person name="Gomes A.C."/>
            <person name="Makela M.R."/>
            <person name="Stajich J."/>
            <person name="Grigoriev I.V."/>
            <person name="Mortensen U.H."/>
            <person name="De Vries R.P."/>
            <person name="Baker S.E."/>
            <person name="Andersen M.R."/>
        </authorList>
    </citation>
    <scope>NUCLEOTIDE SEQUENCE [LARGE SCALE GENOMIC DNA]</scope>
    <source>
        <strain evidence="3 4">CBS 123904</strain>
    </source>
</reference>
<evidence type="ECO:0000313" key="4">
    <source>
        <dbReference type="Proteomes" id="UP001610446"/>
    </source>
</evidence>
<sequence length="373" mass="41634">MPSRVHDAFWKRALLSLPFVPLFIWPSVDEEASAALMVPYLLKMVEDGFWSSSNGEITLSMDERHLHMPWLDKAMNPLIAVFSPSMTGIDPVGRLQMISFLADMAPLFVVGVLEKSRRHHHWSALIYPILFAVASQILGIGKLAGAHFLVEYFWSPSTKLATAESALIPRRAVNSLFAAMLLVYYPLLAACYFAPAVEARIQANAVWQLFPILVPLVQAVFFRLGGDTNGKSASPAADTTRVEDIRSVRLAIGTLCTLSTLTFLYVRFSRPQDTSMLEIFLPFDYGTPMDSLETAARRFLQWDHIGWIAPAYYWLLLSFRDLALRGGVEIPWVQVLLALGLGTVSFGAGATFGLVWLWRESMLSRSFGGVKRD</sequence>
<comment type="caution">
    <text evidence="3">The sequence shown here is derived from an EMBL/GenBank/DDBJ whole genome shotgun (WGS) entry which is preliminary data.</text>
</comment>
<keyword evidence="1" id="KW-0812">Transmembrane</keyword>
<evidence type="ECO:0000256" key="1">
    <source>
        <dbReference type="SAM" id="Phobius"/>
    </source>
</evidence>
<dbReference type="EMBL" id="JBFXLU010000317">
    <property type="protein sequence ID" value="KAL2829901.1"/>
    <property type="molecule type" value="Genomic_DNA"/>
</dbReference>